<keyword evidence="3" id="KW-1185">Reference proteome</keyword>
<dbReference type="HOGENOM" id="CLU_083287_27_5_0"/>
<proteinExistence type="predicted"/>
<dbReference type="SUPFAM" id="SSF46785">
    <property type="entry name" value="Winged helix' DNA-binding domain"/>
    <property type="match status" value="1"/>
</dbReference>
<dbReference type="InterPro" id="IPR036390">
    <property type="entry name" value="WH_DNA-bd_sf"/>
</dbReference>
<dbReference type="AlphaFoldDB" id="Q1J3G9"/>
<dbReference type="InterPro" id="IPR000835">
    <property type="entry name" value="HTH_MarR-typ"/>
</dbReference>
<keyword evidence="2" id="KW-0614">Plasmid</keyword>
<dbReference type="InterPro" id="IPR036388">
    <property type="entry name" value="WH-like_DNA-bd_sf"/>
</dbReference>
<dbReference type="RefSeq" id="WP_011526031.1">
    <property type="nucleotide sequence ID" value="NC_008010.2"/>
</dbReference>
<dbReference type="EMBL" id="CP000358">
    <property type="protein sequence ID" value="ABF43965.1"/>
    <property type="molecule type" value="Genomic_DNA"/>
</dbReference>
<geneLocation type="plasmid" evidence="2 3">
    <name>pDGEO01</name>
</geneLocation>
<dbReference type="Proteomes" id="UP000002431">
    <property type="component" value="Plasmid pDGEO01"/>
</dbReference>
<organism evidence="2 3">
    <name type="scientific">Deinococcus geothermalis (strain DSM 11300 / CIP 105573 / AG-3a)</name>
    <dbReference type="NCBI Taxonomy" id="319795"/>
    <lineage>
        <taxon>Bacteria</taxon>
        <taxon>Thermotogati</taxon>
        <taxon>Deinococcota</taxon>
        <taxon>Deinococci</taxon>
        <taxon>Deinococcales</taxon>
        <taxon>Deinococcaceae</taxon>
        <taxon>Deinococcus</taxon>
    </lineage>
</organism>
<dbReference type="PANTHER" id="PTHR33164:SF104">
    <property type="entry name" value="TRANSCRIPTIONAL REGULATORY PROTEIN"/>
    <property type="match status" value="1"/>
</dbReference>
<dbReference type="KEGG" id="dge:Dgeo_2531"/>
<reference evidence="2" key="1">
    <citation type="submission" date="2006-04" db="EMBL/GenBank/DDBJ databases">
        <title>Complete sequence of plasmid1 pDGEO01 of Deinococcus geothermalis DSM 11300.</title>
        <authorList>
            <consortium name="US DOE Joint Genome Institute"/>
            <person name="Copeland A."/>
            <person name="Lucas S."/>
            <person name="Lapidus A."/>
            <person name="Barry K."/>
            <person name="Detter J.C."/>
            <person name="Glavina del Rio T."/>
            <person name="Hammon N."/>
            <person name="Israni S."/>
            <person name="Dalin E."/>
            <person name="Tice H."/>
            <person name="Pitluck S."/>
            <person name="Brettin T."/>
            <person name="Bruce D."/>
            <person name="Han C."/>
            <person name="Tapia R."/>
            <person name="Saunders E."/>
            <person name="Gilna P."/>
            <person name="Schmutz J."/>
            <person name="Larimer F."/>
            <person name="Land M."/>
            <person name="Hauser L."/>
            <person name="Kyrpides N."/>
            <person name="Kim E."/>
            <person name="Daly M.J."/>
            <person name="Fredrickson J.K."/>
            <person name="Makarova K.S."/>
            <person name="Gaidamakova E.K."/>
            <person name="Zhai M."/>
            <person name="Richardson P."/>
        </authorList>
    </citation>
    <scope>NUCLEOTIDE SEQUENCE</scope>
    <source>
        <strain evidence="2">DSM 11300</strain>
        <plasmid evidence="2">pDGEO01</plasmid>
    </source>
</reference>
<accession>Q1J3G9</accession>
<feature type="domain" description="HTH marR-type" evidence="1">
    <location>
        <begin position="28"/>
        <end position="163"/>
    </location>
</feature>
<name>Q1J3G9_DEIGD</name>
<dbReference type="PROSITE" id="PS50995">
    <property type="entry name" value="HTH_MARR_2"/>
    <property type="match status" value="1"/>
</dbReference>
<gene>
    <name evidence="2" type="ordered locus">Dgeo_2531</name>
</gene>
<dbReference type="SMART" id="SM00347">
    <property type="entry name" value="HTH_MARR"/>
    <property type="match status" value="1"/>
</dbReference>
<protein>
    <submittedName>
        <fullName evidence="2">Transcriptional regulator, MarR family</fullName>
    </submittedName>
</protein>
<dbReference type="Pfam" id="PF12802">
    <property type="entry name" value="MarR_2"/>
    <property type="match status" value="1"/>
</dbReference>
<evidence type="ECO:0000313" key="2">
    <source>
        <dbReference type="EMBL" id="ABF43965.1"/>
    </source>
</evidence>
<dbReference type="PANTHER" id="PTHR33164">
    <property type="entry name" value="TRANSCRIPTIONAL REGULATOR, MARR FAMILY"/>
    <property type="match status" value="1"/>
</dbReference>
<evidence type="ECO:0000259" key="1">
    <source>
        <dbReference type="PROSITE" id="PS50995"/>
    </source>
</evidence>
<dbReference type="Gene3D" id="1.10.10.10">
    <property type="entry name" value="Winged helix-like DNA-binding domain superfamily/Winged helix DNA-binding domain"/>
    <property type="match status" value="1"/>
</dbReference>
<dbReference type="eggNOG" id="COG1846">
    <property type="taxonomic scope" value="Bacteria"/>
</dbReference>
<dbReference type="GO" id="GO:0006950">
    <property type="term" value="P:response to stress"/>
    <property type="evidence" value="ECO:0007669"/>
    <property type="project" value="TreeGrafter"/>
</dbReference>
<dbReference type="InterPro" id="IPR039422">
    <property type="entry name" value="MarR/SlyA-like"/>
</dbReference>
<dbReference type="GO" id="GO:0003700">
    <property type="term" value="F:DNA-binding transcription factor activity"/>
    <property type="evidence" value="ECO:0007669"/>
    <property type="project" value="InterPro"/>
</dbReference>
<dbReference type="PRINTS" id="PR00598">
    <property type="entry name" value="HTHMARR"/>
</dbReference>
<sequence length="173" mass="19087">MAPPQTSDLLERIRRDWAQVQPDLDPSPMLPLLLLARLQSALLRQIETTYRVAGINPAGWDLLLTLYRSAPPEGLTPTQLTDLTAISGPSITNRVDRLVQKGLAERQASASDRRSVRVRLTPAGRALVEELLPRHIENEARILAALTPTETQQLEHLALKLLAGLEATAERQG</sequence>
<evidence type="ECO:0000313" key="3">
    <source>
        <dbReference type="Proteomes" id="UP000002431"/>
    </source>
</evidence>